<feature type="compositionally biased region" description="Gly residues" evidence="1">
    <location>
        <begin position="136"/>
        <end position="154"/>
    </location>
</feature>
<keyword evidence="3" id="KW-0255">Endonuclease</keyword>
<sequence>MELTGAVEEAMGRSLSLIDLAAARHPIDFTPSLDSLLRAAHREVDSMMDRLTDNALGPAELRAQIAEVERLKRRVEAVQLRLTAQASQRRAHEGSGQLDTPSWFARTTRTDRADAAGHAALADALGERPKGDGGDGDPGGGPGAGGGAGGASDGDGGRRTPHLTATGAALDEGRISAAHAKVIMRALDTLPDATTDEQRRQCELALLKLCTNRSPSQVRRASRRIIEVFESRVETVDQHEDDLVADEEEAARDKASFWIKDNCDGTMTGQFTVPWVSGMMLKKVIDAMTAPRRRSEDATAADSAPTDGDRSLVTSHADRHLDWAHRRGLALADLLTRIPTDHLHTKVSATMLVTTRLSDLLGDLGTRAAGTDVHDVMSAGTARRLACGAGILPAVLDGDSVPLDLGRQRRLFSDNQRMALAGRYDECAAEGCDRPFAWTETHHLRPWEAGGLTDLDNAVPLCGRHHHMIDSGMWSHSITRRDQRTVALSFHRRT</sequence>
<dbReference type="Proteomes" id="UP000288711">
    <property type="component" value="Unassembled WGS sequence"/>
</dbReference>
<dbReference type="InterPro" id="IPR003615">
    <property type="entry name" value="HNH_nuc"/>
</dbReference>
<reference evidence="3 4" key="1">
    <citation type="journal article" date="2009" name="Int. J. Syst. Evol. Microbiol.">
        <title>Janibacter hoylei sp. nov., Bacillus isronensis sp. nov. and Bacillus aryabhattai sp. nov., isolated from cryotubes used for collecting air from the upper atmosphere.</title>
        <authorList>
            <person name="Shivaji S."/>
            <person name="Chaturvedi P."/>
            <person name="Begum Z."/>
            <person name="Pindi P.K."/>
            <person name="Manorama R."/>
            <person name="Padmanaban D.A."/>
            <person name="Shouche Y.S."/>
            <person name="Pawar S."/>
            <person name="Vaishampayan P."/>
            <person name="Dutt C.B."/>
            <person name="Datta G.N."/>
            <person name="Manchanda R.K."/>
            <person name="Rao U.R."/>
            <person name="Bhargava P.M."/>
            <person name="Narlikar J.V."/>
        </authorList>
    </citation>
    <scope>NUCLEOTIDE SEQUENCE [LARGE SCALE GENOMIC DNA]</scope>
    <source>
        <strain evidence="3 4">PVAS-1</strain>
    </source>
</reference>
<feature type="region of interest" description="Disordered" evidence="1">
    <location>
        <begin position="123"/>
        <end position="170"/>
    </location>
</feature>
<dbReference type="EMBL" id="PIPF01000002">
    <property type="protein sequence ID" value="RWU85150.1"/>
    <property type="molecule type" value="Genomic_DNA"/>
</dbReference>
<evidence type="ECO:0000313" key="3">
    <source>
        <dbReference type="EMBL" id="RWU85150.1"/>
    </source>
</evidence>
<feature type="region of interest" description="Disordered" evidence="1">
    <location>
        <begin position="291"/>
        <end position="312"/>
    </location>
</feature>
<accession>A0A444B9N9</accession>
<dbReference type="SMART" id="SM00507">
    <property type="entry name" value="HNHc"/>
    <property type="match status" value="1"/>
</dbReference>
<evidence type="ECO:0000256" key="1">
    <source>
        <dbReference type="SAM" id="MobiDB-lite"/>
    </source>
</evidence>
<keyword evidence="4" id="KW-1185">Reference proteome</keyword>
<feature type="domain" description="HNH nuclease" evidence="2">
    <location>
        <begin position="415"/>
        <end position="467"/>
    </location>
</feature>
<dbReference type="Pfam" id="PF13391">
    <property type="entry name" value="HNH_2"/>
    <property type="match status" value="1"/>
</dbReference>
<dbReference type="GO" id="GO:0004519">
    <property type="term" value="F:endonuclease activity"/>
    <property type="evidence" value="ECO:0007669"/>
    <property type="project" value="UniProtKB-KW"/>
</dbReference>
<keyword evidence="3" id="KW-0540">Nuclease</keyword>
<protein>
    <submittedName>
        <fullName evidence="3">HNH endonuclease</fullName>
    </submittedName>
</protein>
<feature type="region of interest" description="Disordered" evidence="1">
    <location>
        <begin position="84"/>
        <end position="104"/>
    </location>
</feature>
<dbReference type="Pfam" id="PF02720">
    <property type="entry name" value="DUF222"/>
    <property type="match status" value="1"/>
</dbReference>
<organism evidence="3 4">
    <name type="scientific">Janibacter hoylei PVAS-1</name>
    <dbReference type="NCBI Taxonomy" id="1210046"/>
    <lineage>
        <taxon>Bacteria</taxon>
        <taxon>Bacillati</taxon>
        <taxon>Actinomycetota</taxon>
        <taxon>Actinomycetes</taxon>
        <taxon>Micrococcales</taxon>
        <taxon>Intrasporangiaceae</taxon>
        <taxon>Janibacter</taxon>
    </lineage>
</organism>
<evidence type="ECO:0000259" key="2">
    <source>
        <dbReference type="SMART" id="SM00507"/>
    </source>
</evidence>
<gene>
    <name evidence="3" type="ORF">CWN80_03100</name>
</gene>
<evidence type="ECO:0000313" key="4">
    <source>
        <dbReference type="Proteomes" id="UP000288711"/>
    </source>
</evidence>
<dbReference type="AlphaFoldDB" id="A0A444B9N9"/>
<proteinExistence type="predicted"/>
<dbReference type="CDD" id="cd00085">
    <property type="entry name" value="HNHc"/>
    <property type="match status" value="1"/>
</dbReference>
<dbReference type="InterPro" id="IPR003870">
    <property type="entry name" value="DUF222"/>
</dbReference>
<keyword evidence="3" id="KW-0378">Hydrolase</keyword>
<comment type="caution">
    <text evidence="3">The sequence shown here is derived from an EMBL/GenBank/DDBJ whole genome shotgun (WGS) entry which is preliminary data.</text>
</comment>
<name>A0A444B9N9_9MICO</name>
<dbReference type="OrthoDB" id="3634417at2"/>